<accession>A0A1H1B707</accession>
<gene>
    <name evidence="2" type="ORF">SAMN05421664_1746</name>
</gene>
<keyword evidence="1" id="KW-0732">Signal</keyword>
<organism evidence="2 3">
    <name type="scientific">Chryseobacterium soldanellicola</name>
    <dbReference type="NCBI Taxonomy" id="311333"/>
    <lineage>
        <taxon>Bacteria</taxon>
        <taxon>Pseudomonadati</taxon>
        <taxon>Bacteroidota</taxon>
        <taxon>Flavobacteriia</taxon>
        <taxon>Flavobacteriales</taxon>
        <taxon>Weeksellaceae</taxon>
        <taxon>Chryseobacterium group</taxon>
        <taxon>Chryseobacterium</taxon>
    </lineage>
</organism>
<evidence type="ECO:0000313" key="2">
    <source>
        <dbReference type="EMBL" id="SDQ47735.1"/>
    </source>
</evidence>
<reference evidence="3" key="1">
    <citation type="submission" date="2016-10" db="EMBL/GenBank/DDBJ databases">
        <authorList>
            <person name="Varghese N."/>
            <person name="Submissions S."/>
        </authorList>
    </citation>
    <scope>NUCLEOTIDE SEQUENCE [LARGE SCALE GENOMIC DNA]</scope>
    <source>
        <strain evidence="3">DSM 17072</strain>
    </source>
</reference>
<evidence type="ECO:0000313" key="3">
    <source>
        <dbReference type="Proteomes" id="UP000199627"/>
    </source>
</evidence>
<evidence type="ECO:0000256" key="1">
    <source>
        <dbReference type="SAM" id="SignalP"/>
    </source>
</evidence>
<dbReference type="AlphaFoldDB" id="A0A1H1B707"/>
<feature type="chain" id="PRO_5011467356" evidence="1">
    <location>
        <begin position="19"/>
        <end position="329"/>
    </location>
</feature>
<keyword evidence="3" id="KW-1185">Reference proteome</keyword>
<sequence>MKKYILLTLLSVSAHIFAQIGVNNTTPGATLDVVAKTPAGTASTIDGLLVPRVDRQRAQNMTGIATSTIIYINLINGTQTGNAVNVDAVGFYFYNGTAWVKIATGSILNIYNSNGTLNSTRDVALGGNNLGFTGAGNVGIGTAAPTAKLEVASGTTGTSGLKFTNINNTTATTPNAAALGVDASGNVVIQNVAPLTSTFKSFSIDANSAANSTVTIGTLQFRYPTTTCTNSTTYVQIRSTSGANNIGISHAMYTTAQNASTLVNTVPITLTPTFADITAVPLNCVQDGHAQFNFFSYTDRTFYRVNVNIADGDSLGFGALGYIFVELQK</sequence>
<dbReference type="RefSeq" id="WP_089755341.1">
    <property type="nucleotide sequence ID" value="NZ_FNKL01000002.1"/>
</dbReference>
<protein>
    <submittedName>
        <fullName evidence="2">Uncharacterized protein</fullName>
    </submittedName>
</protein>
<dbReference type="EMBL" id="FNKL01000002">
    <property type="protein sequence ID" value="SDQ47735.1"/>
    <property type="molecule type" value="Genomic_DNA"/>
</dbReference>
<proteinExistence type="predicted"/>
<feature type="signal peptide" evidence="1">
    <location>
        <begin position="1"/>
        <end position="18"/>
    </location>
</feature>
<dbReference type="Proteomes" id="UP000199627">
    <property type="component" value="Unassembled WGS sequence"/>
</dbReference>
<dbReference type="STRING" id="311333.SAMN05421664_1746"/>
<name>A0A1H1B707_9FLAO</name>
<dbReference type="OrthoDB" id="1248938at2"/>